<proteinExistence type="predicted"/>
<dbReference type="Proteomes" id="UP001153269">
    <property type="component" value="Unassembled WGS sequence"/>
</dbReference>
<gene>
    <name evidence="1" type="ORF">PLEPLA_LOCUS41831</name>
</gene>
<sequence length="191" mass="20025">MSLGSQRAERHSCNRGHGGDDVLDFSNAARLVNVLIFMYAAESIATFSGAPFKQTSAHTPHQPTCLFSLFLIFDSENVSLCFGARCAGGSEIRLELAGIQCLAQRHFSKPGARCWASSSAAAAIHRQLMSLEWSARSSGGDSAEGPVLAAVGGGTRQLLAPGSSEASLTSGLLGRNDYPAPRLRVMLNGGA</sequence>
<keyword evidence="2" id="KW-1185">Reference proteome</keyword>
<dbReference type="AlphaFoldDB" id="A0A9N7VP85"/>
<evidence type="ECO:0000313" key="2">
    <source>
        <dbReference type="Proteomes" id="UP001153269"/>
    </source>
</evidence>
<dbReference type="EMBL" id="CADEAL010004198">
    <property type="protein sequence ID" value="CAB1454069.1"/>
    <property type="molecule type" value="Genomic_DNA"/>
</dbReference>
<evidence type="ECO:0000313" key="1">
    <source>
        <dbReference type="EMBL" id="CAB1454069.1"/>
    </source>
</evidence>
<protein>
    <submittedName>
        <fullName evidence="1">Uncharacterized protein</fullName>
    </submittedName>
</protein>
<comment type="caution">
    <text evidence="1">The sequence shown here is derived from an EMBL/GenBank/DDBJ whole genome shotgun (WGS) entry which is preliminary data.</text>
</comment>
<name>A0A9N7VP85_PLEPL</name>
<organism evidence="1 2">
    <name type="scientific">Pleuronectes platessa</name>
    <name type="common">European plaice</name>
    <dbReference type="NCBI Taxonomy" id="8262"/>
    <lineage>
        <taxon>Eukaryota</taxon>
        <taxon>Metazoa</taxon>
        <taxon>Chordata</taxon>
        <taxon>Craniata</taxon>
        <taxon>Vertebrata</taxon>
        <taxon>Euteleostomi</taxon>
        <taxon>Actinopterygii</taxon>
        <taxon>Neopterygii</taxon>
        <taxon>Teleostei</taxon>
        <taxon>Neoteleostei</taxon>
        <taxon>Acanthomorphata</taxon>
        <taxon>Carangaria</taxon>
        <taxon>Pleuronectiformes</taxon>
        <taxon>Pleuronectoidei</taxon>
        <taxon>Pleuronectidae</taxon>
        <taxon>Pleuronectes</taxon>
    </lineage>
</organism>
<accession>A0A9N7VP85</accession>
<reference evidence="1" key="1">
    <citation type="submission" date="2020-03" db="EMBL/GenBank/DDBJ databases">
        <authorList>
            <person name="Weist P."/>
        </authorList>
    </citation>
    <scope>NUCLEOTIDE SEQUENCE</scope>
</reference>